<dbReference type="EMBL" id="JAPWGL010000004">
    <property type="protein sequence ID" value="MCZ4224572.1"/>
    <property type="molecule type" value="Genomic_DNA"/>
</dbReference>
<organism evidence="1 2">
    <name type="scientific">Pedobacter rhodius</name>
    <dbReference type="NCBI Taxonomy" id="3004098"/>
    <lineage>
        <taxon>Bacteria</taxon>
        <taxon>Pseudomonadati</taxon>
        <taxon>Bacteroidota</taxon>
        <taxon>Sphingobacteriia</taxon>
        <taxon>Sphingobacteriales</taxon>
        <taxon>Sphingobacteriaceae</taxon>
        <taxon>Pedobacter</taxon>
    </lineage>
</organism>
<protein>
    <recommendedName>
        <fullName evidence="3">Lipoprotein</fullName>
    </recommendedName>
</protein>
<gene>
    <name evidence="1" type="ORF">O0931_14775</name>
</gene>
<evidence type="ECO:0000313" key="2">
    <source>
        <dbReference type="Proteomes" id="UP001144341"/>
    </source>
</evidence>
<evidence type="ECO:0008006" key="3">
    <source>
        <dbReference type="Google" id="ProtNLM"/>
    </source>
</evidence>
<name>A0ABT4L072_9SPHI</name>
<dbReference type="RefSeq" id="WP_269416354.1">
    <property type="nucleotide sequence ID" value="NZ_JAPWGL010000004.1"/>
</dbReference>
<accession>A0ABT4L072</accession>
<sequence length="157" mass="17779">MRKLFAAFAFITTAILSCQSDNKKYTTVDSTIMSGQETVYTVPDECFEYKKDNSTASLRIYGTGENKVLGQLKYQFDGKDKNSGDIYGLVKGDTIIVDYKFQSEGEYSHREVAWLRKGDQLLEGYGDVYQVNGDTKFKDIHKLIFGKSITLTKTNCK</sequence>
<comment type="caution">
    <text evidence="1">The sequence shown here is derived from an EMBL/GenBank/DDBJ whole genome shotgun (WGS) entry which is preliminary data.</text>
</comment>
<dbReference type="PROSITE" id="PS51257">
    <property type="entry name" value="PROKAR_LIPOPROTEIN"/>
    <property type="match status" value="1"/>
</dbReference>
<proteinExistence type="predicted"/>
<keyword evidence="2" id="KW-1185">Reference proteome</keyword>
<evidence type="ECO:0000313" key="1">
    <source>
        <dbReference type="EMBL" id="MCZ4224572.1"/>
    </source>
</evidence>
<reference evidence="1" key="1">
    <citation type="submission" date="2022-12" db="EMBL/GenBank/DDBJ databases">
        <title>Genome sequence of SJ11.</title>
        <authorList>
            <person name="Woo H."/>
        </authorList>
    </citation>
    <scope>NUCLEOTIDE SEQUENCE</scope>
    <source>
        <strain evidence="1">SJ11</strain>
    </source>
</reference>
<dbReference type="Proteomes" id="UP001144341">
    <property type="component" value="Unassembled WGS sequence"/>
</dbReference>